<dbReference type="PANTHER" id="PTHR24421">
    <property type="entry name" value="NITRATE/NITRITE SENSOR PROTEIN NARX-RELATED"/>
    <property type="match status" value="1"/>
</dbReference>
<dbReference type="Pfam" id="PF02518">
    <property type="entry name" value="HATPase_c"/>
    <property type="match status" value="1"/>
</dbReference>
<dbReference type="SMART" id="SM00387">
    <property type="entry name" value="HATPase_c"/>
    <property type="match status" value="1"/>
</dbReference>
<keyword evidence="4 8" id="KW-0418">Kinase</keyword>
<dbReference type="SUPFAM" id="SSF55874">
    <property type="entry name" value="ATPase domain of HSP90 chaperone/DNA topoisomerase II/histidine kinase"/>
    <property type="match status" value="1"/>
</dbReference>
<keyword evidence="3" id="KW-0808">Transferase</keyword>
<dbReference type="EC" id="2.7.13.3" evidence="2"/>
<comment type="caution">
    <text evidence="8">The sequence shown here is derived from an EMBL/GenBank/DDBJ whole genome shotgun (WGS) entry which is preliminary data.</text>
</comment>
<evidence type="ECO:0000313" key="8">
    <source>
        <dbReference type="EMBL" id="TCN63730.1"/>
    </source>
</evidence>
<organism evidence="8 9">
    <name type="scientific">Acetobacteroides hydrogenigenes</name>
    <dbReference type="NCBI Taxonomy" id="979970"/>
    <lineage>
        <taxon>Bacteria</taxon>
        <taxon>Pseudomonadati</taxon>
        <taxon>Bacteroidota</taxon>
        <taxon>Bacteroidia</taxon>
        <taxon>Bacteroidales</taxon>
        <taxon>Rikenellaceae</taxon>
        <taxon>Acetobacteroides</taxon>
    </lineage>
</organism>
<dbReference type="Gene3D" id="1.20.5.1930">
    <property type="match status" value="1"/>
</dbReference>
<evidence type="ECO:0000256" key="2">
    <source>
        <dbReference type="ARBA" id="ARBA00012438"/>
    </source>
</evidence>
<dbReference type="PANTHER" id="PTHR24421:SF10">
    <property type="entry name" value="NITRATE_NITRITE SENSOR PROTEIN NARQ"/>
    <property type="match status" value="1"/>
</dbReference>
<comment type="catalytic activity">
    <reaction evidence="1">
        <text>ATP + protein L-histidine = ADP + protein N-phospho-L-histidine.</text>
        <dbReference type="EC" id="2.7.13.3"/>
    </reaction>
</comment>
<protein>
    <recommendedName>
        <fullName evidence="2">histidine kinase</fullName>
        <ecNumber evidence="2">2.7.13.3</ecNumber>
    </recommendedName>
</protein>
<gene>
    <name evidence="8" type="ORF">CLV25_11580</name>
</gene>
<dbReference type="InterPro" id="IPR003594">
    <property type="entry name" value="HATPase_dom"/>
</dbReference>
<evidence type="ECO:0000256" key="6">
    <source>
        <dbReference type="SAM" id="Phobius"/>
    </source>
</evidence>
<evidence type="ECO:0000256" key="1">
    <source>
        <dbReference type="ARBA" id="ARBA00000085"/>
    </source>
</evidence>
<dbReference type="AlphaFoldDB" id="A0A4V2RNH6"/>
<dbReference type="PROSITE" id="PS50109">
    <property type="entry name" value="HIS_KIN"/>
    <property type="match status" value="1"/>
</dbReference>
<name>A0A4V2RNH6_9BACT</name>
<reference evidence="8 9" key="1">
    <citation type="submission" date="2019-03" db="EMBL/GenBank/DDBJ databases">
        <title>Genomic Encyclopedia of Archaeal and Bacterial Type Strains, Phase II (KMG-II): from individual species to whole genera.</title>
        <authorList>
            <person name="Goeker M."/>
        </authorList>
    </citation>
    <scope>NUCLEOTIDE SEQUENCE [LARGE SCALE GENOMIC DNA]</scope>
    <source>
        <strain evidence="8 9">RL-C</strain>
    </source>
</reference>
<dbReference type="Proteomes" id="UP000294830">
    <property type="component" value="Unassembled WGS sequence"/>
</dbReference>
<dbReference type="InterPro" id="IPR036890">
    <property type="entry name" value="HATPase_C_sf"/>
</dbReference>
<evidence type="ECO:0000256" key="4">
    <source>
        <dbReference type="ARBA" id="ARBA00022777"/>
    </source>
</evidence>
<keyword evidence="9" id="KW-1185">Reference proteome</keyword>
<evidence type="ECO:0000256" key="3">
    <source>
        <dbReference type="ARBA" id="ARBA00022679"/>
    </source>
</evidence>
<evidence type="ECO:0000256" key="5">
    <source>
        <dbReference type="ARBA" id="ARBA00023012"/>
    </source>
</evidence>
<dbReference type="InterPro" id="IPR050482">
    <property type="entry name" value="Sensor_HK_TwoCompSys"/>
</dbReference>
<dbReference type="CDD" id="cd16917">
    <property type="entry name" value="HATPase_UhpB-NarQ-NarX-like"/>
    <property type="match status" value="1"/>
</dbReference>
<keyword evidence="6" id="KW-0812">Transmembrane</keyword>
<keyword evidence="5" id="KW-0902">Two-component regulatory system</keyword>
<dbReference type="Gene3D" id="3.30.565.10">
    <property type="entry name" value="Histidine kinase-like ATPase, C-terminal domain"/>
    <property type="match status" value="1"/>
</dbReference>
<dbReference type="EMBL" id="SLWB01000015">
    <property type="protein sequence ID" value="TCN63730.1"/>
    <property type="molecule type" value="Genomic_DNA"/>
</dbReference>
<evidence type="ECO:0000259" key="7">
    <source>
        <dbReference type="PROSITE" id="PS50109"/>
    </source>
</evidence>
<dbReference type="GO" id="GO:0004673">
    <property type="term" value="F:protein histidine kinase activity"/>
    <property type="evidence" value="ECO:0007669"/>
    <property type="project" value="UniProtKB-EC"/>
</dbReference>
<dbReference type="InterPro" id="IPR005467">
    <property type="entry name" value="His_kinase_dom"/>
</dbReference>
<accession>A0A4V2RNH6</accession>
<sequence length="244" mass="27850">MFAVGLLIVLLFTVVLVVSMVLLTRKYIKRIIQEQEKFTQAKLEHQKSLLWNSVLVQEKERDRIASDLHDELISKLTVLTYALQTNNEKVKPVELLGDSIKIARRITHDLRPPMLEETSLDELVEDFILPLKSAYLISYHFHHQQHQALKTDVKLQLFRIVQEVVNNILKHAHASEISINLRITDAIVALVIRDNGVGFDSTEKAKGLGLKNIEFRAQLLSAKSRFKSAPSRGATFQLLLKNNV</sequence>
<feature type="transmembrane region" description="Helical" evidence="6">
    <location>
        <begin position="6"/>
        <end position="23"/>
    </location>
</feature>
<dbReference type="GO" id="GO:0000160">
    <property type="term" value="P:phosphorelay signal transduction system"/>
    <property type="evidence" value="ECO:0007669"/>
    <property type="project" value="UniProtKB-KW"/>
</dbReference>
<proteinExistence type="predicted"/>
<keyword evidence="6" id="KW-1133">Transmembrane helix</keyword>
<keyword evidence="6" id="KW-0472">Membrane</keyword>
<feature type="domain" description="Histidine kinase" evidence="7">
    <location>
        <begin position="67"/>
        <end position="244"/>
    </location>
</feature>
<evidence type="ECO:0000313" key="9">
    <source>
        <dbReference type="Proteomes" id="UP000294830"/>
    </source>
</evidence>